<evidence type="ECO:0000256" key="1">
    <source>
        <dbReference type="ARBA" id="ARBA00022723"/>
    </source>
</evidence>
<proteinExistence type="predicted"/>
<dbReference type="PANTHER" id="PTHR11820">
    <property type="entry name" value="ACYLPYRUVASE"/>
    <property type="match status" value="1"/>
</dbReference>
<evidence type="ECO:0000259" key="2">
    <source>
        <dbReference type="Pfam" id="PF01557"/>
    </source>
</evidence>
<keyword evidence="4" id="KW-1185">Reference proteome</keyword>
<dbReference type="InterPro" id="IPR011234">
    <property type="entry name" value="Fumarylacetoacetase-like_C"/>
</dbReference>
<reference evidence="4" key="1">
    <citation type="journal article" date="2019" name="Int. J. Syst. Evol. Microbiol.">
        <title>The Global Catalogue of Microorganisms (GCM) 10K type strain sequencing project: providing services to taxonomists for standard genome sequencing and annotation.</title>
        <authorList>
            <consortium name="The Broad Institute Genomics Platform"/>
            <consortium name="The Broad Institute Genome Sequencing Center for Infectious Disease"/>
            <person name="Wu L."/>
            <person name="Ma J."/>
        </authorList>
    </citation>
    <scope>NUCLEOTIDE SEQUENCE [LARGE SCALE GENOMIC DNA]</scope>
    <source>
        <strain evidence="4">JCM 17442</strain>
    </source>
</reference>
<dbReference type="EMBL" id="BAABAU010000001">
    <property type="protein sequence ID" value="GAA4265726.1"/>
    <property type="molecule type" value="Genomic_DNA"/>
</dbReference>
<dbReference type="PANTHER" id="PTHR11820:SF90">
    <property type="entry name" value="FLUTATHIONE S-TRANSFERASE"/>
    <property type="match status" value="1"/>
</dbReference>
<keyword evidence="3" id="KW-0378">Hydrolase</keyword>
<comment type="caution">
    <text evidence="3">The sequence shown here is derived from an EMBL/GenBank/DDBJ whole genome shotgun (WGS) entry which is preliminary data.</text>
</comment>
<organism evidence="3 4">
    <name type="scientific">Frondihabitans peucedani</name>
    <dbReference type="NCBI Taxonomy" id="598626"/>
    <lineage>
        <taxon>Bacteria</taxon>
        <taxon>Bacillati</taxon>
        <taxon>Actinomycetota</taxon>
        <taxon>Actinomycetes</taxon>
        <taxon>Micrococcales</taxon>
        <taxon>Microbacteriaceae</taxon>
        <taxon>Frondihabitans</taxon>
    </lineage>
</organism>
<dbReference type="Pfam" id="PF01557">
    <property type="entry name" value="FAA_hydrolase"/>
    <property type="match status" value="1"/>
</dbReference>
<evidence type="ECO:0000313" key="3">
    <source>
        <dbReference type="EMBL" id="GAA4265726.1"/>
    </source>
</evidence>
<accession>A0ABP8E0J4</accession>
<gene>
    <name evidence="3" type="ORF">GCM10022256_13380</name>
</gene>
<sequence length="234" mass="24357">MSFVLPSPAVPSVAVAASDDRFPVRRILCVGRNYADHAREMGADPDREPPFFFAKPGDAAVAAAGTVPYPTGTHRLEHEIELVVAIGVGGSSISAASALDHVWGYGVGVDLTRRDLQQEAKDARRPWDVAKGFDASAPVSPLVPARSAFGGGAPDHGRVWLAVDGETRQDGDLRDLIWPVADVVAAASEWWRLAPGDLIFTGTPAGVGPLEPGAVVTGGVDGVGGFSFVVGDAR</sequence>
<name>A0ABP8E0J4_9MICO</name>
<dbReference type="GO" id="GO:0016787">
    <property type="term" value="F:hydrolase activity"/>
    <property type="evidence" value="ECO:0007669"/>
    <property type="project" value="UniProtKB-KW"/>
</dbReference>
<protein>
    <submittedName>
        <fullName evidence="3">Fumarylacetoacetate hydrolase family protein</fullName>
    </submittedName>
</protein>
<evidence type="ECO:0000313" key="4">
    <source>
        <dbReference type="Proteomes" id="UP001501594"/>
    </source>
</evidence>
<dbReference type="InterPro" id="IPR036663">
    <property type="entry name" value="Fumarylacetoacetase_C_sf"/>
</dbReference>
<keyword evidence="1" id="KW-0479">Metal-binding</keyword>
<dbReference type="RefSeq" id="WP_344794339.1">
    <property type="nucleotide sequence ID" value="NZ_BAABAU010000001.1"/>
</dbReference>
<dbReference type="Gene3D" id="3.90.850.10">
    <property type="entry name" value="Fumarylacetoacetase-like, C-terminal domain"/>
    <property type="match status" value="1"/>
</dbReference>
<dbReference type="Proteomes" id="UP001501594">
    <property type="component" value="Unassembled WGS sequence"/>
</dbReference>
<feature type="domain" description="Fumarylacetoacetase-like C-terminal" evidence="2">
    <location>
        <begin position="27"/>
        <end position="224"/>
    </location>
</feature>
<dbReference type="SUPFAM" id="SSF56529">
    <property type="entry name" value="FAH"/>
    <property type="match status" value="1"/>
</dbReference>